<keyword evidence="10" id="KW-1185">Reference proteome</keyword>
<dbReference type="InterPro" id="IPR000587">
    <property type="entry name" value="Creatinase_N"/>
</dbReference>
<dbReference type="GO" id="GO:0016787">
    <property type="term" value="F:hydrolase activity"/>
    <property type="evidence" value="ECO:0007669"/>
    <property type="project" value="UniProtKB-KW"/>
</dbReference>
<dbReference type="Proteomes" id="UP001152885">
    <property type="component" value="Unassembled WGS sequence"/>
</dbReference>
<sequence length="703" mass="81283">MIYSSERQPLIEKIQAEDEISTSNYQIFKSLNIFQTCLPKFTKSSPKYCDYDSEDDEEEINYPIQPTIQSGYSASEKLYQLRKSMKEYNIGTYIIPSSDEHISEYTSLSEKRREYISGFTGSAGIAIITLEDASKLSGEALLSTDGRYFLQAEKQLDLRVWKILKQGNIGQPPWNKYIVNQAVKNKFSSTISVDPRLISIEIGDYFRKESLHSNFKFKPEFTNLVDLVWENDTIEKPIRSLDPVYYYDLKYSGKHTNGKLKEIRQKLKDSNSKYYIVSELDSIAWLFNLRSDQDVLFTPVFYAYAIVSEDNVTLYIDKRKLNKEDEELNKYLHSIKNLIIVDYTSFYDDLYKLKLKDNITLPSKAFTNYALYNIIRDKFRLDNILHESIIANIKVFKNETELFNTKIAQYKDSFAYIIFIAWLEDQLINKKKVLNEWDAALKIYKIRSRLPNFKGLSYDTISSTGANASIIHYSPSPEENSIIDPNRIYLIDSGCHFLEGTTDITRTFKFGDSTIPSNYKKYYTLVLKGHISVAMAKFPPNSKNTPFILDSYARQPLWNQGLDFNHGTGHGVGHFGTIHEGPLYIPTQPSVKDLDLFKPGAIVTDEPGYYIDGEVGFRVESELEIIEVEDGGRTKNGAKFLGFNYLTKIPYCKKLIDLNYLSNVEIQWINNYHENIKNEFGDKLLEIGDKRAYDWLINETKPL</sequence>
<evidence type="ECO:0008006" key="11">
    <source>
        <dbReference type="Google" id="ProtNLM"/>
    </source>
</evidence>
<evidence type="ECO:0000313" key="9">
    <source>
        <dbReference type="EMBL" id="CAI5755911.1"/>
    </source>
</evidence>
<accession>A0A9W4XBB5</accession>
<dbReference type="Pfam" id="PF16189">
    <property type="entry name" value="Creatinase_N_2"/>
    <property type="match status" value="1"/>
</dbReference>
<dbReference type="OrthoDB" id="9995434at2759"/>
<comment type="caution">
    <text evidence="9">The sequence shown here is derived from an EMBL/GenBank/DDBJ whole genome shotgun (WGS) entry which is preliminary data.</text>
</comment>
<keyword evidence="4" id="KW-0378">Hydrolase</keyword>
<evidence type="ECO:0000256" key="4">
    <source>
        <dbReference type="ARBA" id="ARBA00022801"/>
    </source>
</evidence>
<evidence type="ECO:0000256" key="5">
    <source>
        <dbReference type="ARBA" id="ARBA00023211"/>
    </source>
</evidence>
<dbReference type="Gene3D" id="3.40.350.10">
    <property type="entry name" value="Creatinase/prolidase N-terminal domain"/>
    <property type="match status" value="2"/>
</dbReference>
<dbReference type="Gene3D" id="3.90.230.10">
    <property type="entry name" value="Creatinase/methionine aminopeptidase superfamily"/>
    <property type="match status" value="1"/>
</dbReference>
<protein>
    <recommendedName>
        <fullName evidence="11">Creatinase/aminopeptidase</fullName>
    </recommendedName>
</protein>
<feature type="domain" description="Peptidase M24 C-terminal" evidence="8">
    <location>
        <begin position="639"/>
        <end position="703"/>
    </location>
</feature>
<keyword evidence="3" id="KW-0479">Metal-binding</keyword>
<name>A0A9W4XBB5_9ASCO</name>
<evidence type="ECO:0000256" key="3">
    <source>
        <dbReference type="ARBA" id="ARBA00022723"/>
    </source>
</evidence>
<feature type="domain" description="Creatinase N-terminal" evidence="7">
    <location>
        <begin position="78"/>
        <end position="209"/>
    </location>
</feature>
<dbReference type="SUPFAM" id="SSF55920">
    <property type="entry name" value="Creatinase/aminopeptidase"/>
    <property type="match status" value="1"/>
</dbReference>
<dbReference type="InterPro" id="IPR032416">
    <property type="entry name" value="Peptidase_M24_C"/>
</dbReference>
<dbReference type="GO" id="GO:0005737">
    <property type="term" value="C:cytoplasm"/>
    <property type="evidence" value="ECO:0007669"/>
    <property type="project" value="UniProtKB-ARBA"/>
</dbReference>
<dbReference type="FunFam" id="3.90.230.10:FF:000004">
    <property type="entry name" value="xaa-Pro aminopeptidase 1 isoform X1"/>
    <property type="match status" value="1"/>
</dbReference>
<evidence type="ECO:0000313" key="10">
    <source>
        <dbReference type="Proteomes" id="UP001152885"/>
    </source>
</evidence>
<dbReference type="Pfam" id="PF00557">
    <property type="entry name" value="Peptidase_M24"/>
    <property type="match status" value="1"/>
</dbReference>
<reference evidence="9" key="1">
    <citation type="submission" date="2022-12" db="EMBL/GenBank/DDBJ databases">
        <authorList>
            <person name="Brejova B."/>
        </authorList>
    </citation>
    <scope>NUCLEOTIDE SEQUENCE</scope>
</reference>
<dbReference type="SUPFAM" id="SSF53092">
    <property type="entry name" value="Creatinase/prolidase N-terminal domain"/>
    <property type="match status" value="1"/>
</dbReference>
<dbReference type="InterPro" id="IPR000994">
    <property type="entry name" value="Pept_M24"/>
</dbReference>
<dbReference type="AlphaFoldDB" id="A0A9W4XBB5"/>
<organism evidence="9 10">
    <name type="scientific">Candida verbasci</name>
    <dbReference type="NCBI Taxonomy" id="1227364"/>
    <lineage>
        <taxon>Eukaryota</taxon>
        <taxon>Fungi</taxon>
        <taxon>Dikarya</taxon>
        <taxon>Ascomycota</taxon>
        <taxon>Saccharomycotina</taxon>
        <taxon>Pichiomycetes</taxon>
        <taxon>Debaryomycetaceae</taxon>
        <taxon>Candida/Lodderomyces clade</taxon>
        <taxon>Candida</taxon>
    </lineage>
</organism>
<dbReference type="InterPro" id="IPR050422">
    <property type="entry name" value="X-Pro_aminopeptidase_P"/>
</dbReference>
<dbReference type="InterPro" id="IPR036005">
    <property type="entry name" value="Creatinase/aminopeptidase-like"/>
</dbReference>
<dbReference type="GO" id="GO:0046872">
    <property type="term" value="F:metal ion binding"/>
    <property type="evidence" value="ECO:0007669"/>
    <property type="project" value="UniProtKB-KW"/>
</dbReference>
<dbReference type="Pfam" id="PF01321">
    <property type="entry name" value="Creatinase_N"/>
    <property type="match status" value="1"/>
</dbReference>
<gene>
    <name evidence="9" type="ORF">CANVERA_P0427</name>
</gene>
<evidence type="ECO:0000259" key="6">
    <source>
        <dbReference type="Pfam" id="PF00557"/>
    </source>
</evidence>
<keyword evidence="5" id="KW-0464">Manganese</keyword>
<evidence type="ECO:0000256" key="2">
    <source>
        <dbReference type="ARBA" id="ARBA00008766"/>
    </source>
</evidence>
<dbReference type="PANTHER" id="PTHR43763">
    <property type="entry name" value="XAA-PRO AMINOPEPTIDASE 1"/>
    <property type="match status" value="1"/>
</dbReference>
<dbReference type="FunFam" id="3.40.350.10:FF:000003">
    <property type="entry name" value="Xaa-pro aminopeptidase P"/>
    <property type="match status" value="1"/>
</dbReference>
<comment type="cofactor">
    <cofactor evidence="1">
        <name>Mn(2+)</name>
        <dbReference type="ChEBI" id="CHEBI:29035"/>
    </cofactor>
</comment>
<proteinExistence type="inferred from homology"/>
<feature type="domain" description="Peptidase M24" evidence="6">
    <location>
        <begin position="433"/>
        <end position="625"/>
    </location>
</feature>
<evidence type="ECO:0000259" key="8">
    <source>
        <dbReference type="Pfam" id="PF16188"/>
    </source>
</evidence>
<dbReference type="PANTHER" id="PTHR43763:SF6">
    <property type="entry name" value="XAA-PRO AMINOPEPTIDASE 1"/>
    <property type="match status" value="1"/>
</dbReference>
<evidence type="ECO:0000256" key="1">
    <source>
        <dbReference type="ARBA" id="ARBA00001936"/>
    </source>
</evidence>
<dbReference type="Pfam" id="PF16188">
    <property type="entry name" value="Peptidase_M24_C"/>
    <property type="match status" value="1"/>
</dbReference>
<dbReference type="InterPro" id="IPR029149">
    <property type="entry name" value="Creatin/AminoP/Spt16_N"/>
</dbReference>
<comment type="similarity">
    <text evidence="2">Belongs to the peptidase M24B family.</text>
</comment>
<evidence type="ECO:0000259" key="7">
    <source>
        <dbReference type="Pfam" id="PF01321"/>
    </source>
</evidence>
<dbReference type="EMBL" id="CANTUO010000001">
    <property type="protein sequence ID" value="CAI5755911.1"/>
    <property type="molecule type" value="Genomic_DNA"/>
</dbReference>